<dbReference type="EMBL" id="LT629749">
    <property type="protein sequence ID" value="SDR68520.1"/>
    <property type="molecule type" value="Genomic_DNA"/>
</dbReference>
<feature type="transmembrane region" description="Helical" evidence="6">
    <location>
        <begin position="70"/>
        <end position="93"/>
    </location>
</feature>
<reference evidence="7 8" key="1">
    <citation type="submission" date="2016-10" db="EMBL/GenBank/DDBJ databases">
        <authorList>
            <person name="de Groot N.N."/>
        </authorList>
    </citation>
    <scope>NUCLEOTIDE SEQUENCE [LARGE SCALE GENOMIC DNA]</scope>
    <source>
        <strain evidence="7 8">DSM 21741</strain>
    </source>
</reference>
<evidence type="ECO:0000313" key="7">
    <source>
        <dbReference type="EMBL" id="SDR68520.1"/>
    </source>
</evidence>
<dbReference type="AlphaFoldDB" id="A0A1H1L2H4"/>
<evidence type="ECO:0000256" key="1">
    <source>
        <dbReference type="ARBA" id="ARBA00004141"/>
    </source>
</evidence>
<dbReference type="NCBIfam" id="NF041756">
    <property type="entry name" value="EfeU"/>
    <property type="match status" value="1"/>
</dbReference>
<name>A0A1H1L2H4_9ACTN</name>
<keyword evidence="4 6" id="KW-1133">Transmembrane helix</keyword>
<comment type="subcellular location">
    <subcellularLocation>
        <location evidence="1">Membrane</location>
        <topology evidence="1">Multi-pass membrane protein</topology>
    </subcellularLocation>
</comment>
<dbReference type="PANTHER" id="PTHR31632:SF2">
    <property type="entry name" value="PLASMA MEMBRANE IRON PERMEASE"/>
    <property type="match status" value="1"/>
</dbReference>
<dbReference type="PANTHER" id="PTHR31632">
    <property type="entry name" value="IRON TRANSPORTER FTH1"/>
    <property type="match status" value="1"/>
</dbReference>
<dbReference type="GO" id="GO:0015093">
    <property type="term" value="F:ferrous iron transmembrane transporter activity"/>
    <property type="evidence" value="ECO:0007669"/>
    <property type="project" value="TreeGrafter"/>
</dbReference>
<proteinExistence type="inferred from homology"/>
<dbReference type="RefSeq" id="WP_091408429.1">
    <property type="nucleotide sequence ID" value="NZ_LT629749.1"/>
</dbReference>
<feature type="transmembrane region" description="Helical" evidence="6">
    <location>
        <begin position="38"/>
        <end position="58"/>
    </location>
</feature>
<feature type="transmembrane region" description="Helical" evidence="6">
    <location>
        <begin position="114"/>
        <end position="138"/>
    </location>
</feature>
<accession>A0A1H1L2H4</accession>
<evidence type="ECO:0000256" key="2">
    <source>
        <dbReference type="ARBA" id="ARBA00008333"/>
    </source>
</evidence>
<evidence type="ECO:0000256" key="5">
    <source>
        <dbReference type="ARBA" id="ARBA00023136"/>
    </source>
</evidence>
<dbReference type="GO" id="GO:0033573">
    <property type="term" value="C:high-affinity iron permease complex"/>
    <property type="evidence" value="ECO:0007669"/>
    <property type="project" value="InterPro"/>
</dbReference>
<dbReference type="InterPro" id="IPR004923">
    <property type="entry name" value="FTR1/Fip1/EfeU"/>
</dbReference>
<feature type="transmembrane region" description="Helical" evidence="6">
    <location>
        <begin position="250"/>
        <end position="268"/>
    </location>
</feature>
<feature type="transmembrane region" description="Helical" evidence="6">
    <location>
        <begin position="182"/>
        <end position="202"/>
    </location>
</feature>
<evidence type="ECO:0000256" key="4">
    <source>
        <dbReference type="ARBA" id="ARBA00022989"/>
    </source>
</evidence>
<keyword evidence="8" id="KW-1185">Reference proteome</keyword>
<dbReference type="Pfam" id="PF03239">
    <property type="entry name" value="FTR1"/>
    <property type="match status" value="1"/>
</dbReference>
<feature type="transmembrane region" description="Helical" evidence="6">
    <location>
        <begin position="150"/>
        <end position="170"/>
    </location>
</feature>
<dbReference type="Proteomes" id="UP000199092">
    <property type="component" value="Chromosome I"/>
</dbReference>
<protein>
    <submittedName>
        <fullName evidence="7">High-affinity iron transporter</fullName>
    </submittedName>
</protein>
<comment type="similarity">
    <text evidence="2">Belongs to the oxidase-dependent Fe transporter (OFeT) (TC 9.A.10.1) family.</text>
</comment>
<feature type="transmembrane region" description="Helical" evidence="6">
    <location>
        <begin position="6"/>
        <end position="26"/>
    </location>
</feature>
<evidence type="ECO:0000256" key="3">
    <source>
        <dbReference type="ARBA" id="ARBA00022692"/>
    </source>
</evidence>
<dbReference type="STRING" id="546871.SAMN04488543_0030"/>
<evidence type="ECO:0000313" key="8">
    <source>
        <dbReference type="Proteomes" id="UP000199092"/>
    </source>
</evidence>
<dbReference type="OrthoDB" id="7260758at2"/>
<sequence>MLANFLIGLREGLEAALVVSILVAYLVKSGRRVLLPRVWAGVGIAVGVSLAFGAVLTFGPKGLTFEAQELIGGGLSILAVGFVTWMIFWMAAAARGMSGQLRGQIDRAAEAGRWSLTVVALLAVGREGLETALFLWAATQAAARDTTGTTTPLLGAALGIAVAVVLGYLMYRGAIRINLTRFFTWTGAFLIVVAAGVLAYGVHDLQEAGVLPGLHTLAFDVSHVVPPTSWYGTLLKGVFNFSPATTTLEAAVWLAYLVPTMALFLRAIHARTAAVPAPPAAAPVPVTTGRTRP</sequence>
<keyword evidence="3 6" id="KW-0812">Transmembrane</keyword>
<organism evidence="7 8">
    <name type="scientific">Friedmanniella luteola</name>
    <dbReference type="NCBI Taxonomy" id="546871"/>
    <lineage>
        <taxon>Bacteria</taxon>
        <taxon>Bacillati</taxon>
        <taxon>Actinomycetota</taxon>
        <taxon>Actinomycetes</taxon>
        <taxon>Propionibacteriales</taxon>
        <taxon>Nocardioidaceae</taxon>
        <taxon>Friedmanniella</taxon>
    </lineage>
</organism>
<gene>
    <name evidence="7" type="ORF">SAMN04488543_0030</name>
</gene>
<evidence type="ECO:0000256" key="6">
    <source>
        <dbReference type="SAM" id="Phobius"/>
    </source>
</evidence>
<keyword evidence="5 6" id="KW-0472">Membrane</keyword>